<evidence type="ECO:0000256" key="1">
    <source>
        <dbReference type="ARBA" id="ARBA00004571"/>
    </source>
</evidence>
<evidence type="ECO:0000256" key="10">
    <source>
        <dbReference type="ARBA" id="ARBA00023237"/>
    </source>
</evidence>
<gene>
    <name evidence="16" type="ORF">EUU23_01360</name>
</gene>
<keyword evidence="16" id="KW-0675">Receptor</keyword>
<keyword evidence="5 11" id="KW-0812">Transmembrane</keyword>
<dbReference type="InterPro" id="IPR012910">
    <property type="entry name" value="Plug_dom"/>
</dbReference>
<keyword evidence="8 12" id="KW-0798">TonB box</keyword>
<evidence type="ECO:0000259" key="14">
    <source>
        <dbReference type="Pfam" id="PF00593"/>
    </source>
</evidence>
<dbReference type="EMBL" id="SDWJ01000001">
    <property type="protein sequence ID" value="MVZ96348.1"/>
    <property type="molecule type" value="Genomic_DNA"/>
</dbReference>
<comment type="subcellular location">
    <subcellularLocation>
        <location evidence="1 11">Cell outer membrane</location>
        <topology evidence="1 11">Multi-pass membrane protein</topology>
    </subcellularLocation>
</comment>
<feature type="domain" description="TonB-dependent receptor plug" evidence="15">
    <location>
        <begin position="41"/>
        <end position="151"/>
    </location>
</feature>
<keyword evidence="4" id="KW-0410">Iron transport</keyword>
<dbReference type="Pfam" id="PF00593">
    <property type="entry name" value="TonB_dep_Rec_b-barrel"/>
    <property type="match status" value="1"/>
</dbReference>
<name>A0A6I4M1L2_9SPHN</name>
<dbReference type="InterPro" id="IPR036942">
    <property type="entry name" value="Beta-barrel_TonB_sf"/>
</dbReference>
<evidence type="ECO:0000256" key="6">
    <source>
        <dbReference type="ARBA" id="ARBA00023004"/>
    </source>
</evidence>
<evidence type="ECO:0000256" key="5">
    <source>
        <dbReference type="ARBA" id="ARBA00022692"/>
    </source>
</evidence>
<dbReference type="Proteomes" id="UP000471147">
    <property type="component" value="Unassembled WGS sequence"/>
</dbReference>
<evidence type="ECO:0000256" key="3">
    <source>
        <dbReference type="ARBA" id="ARBA00022452"/>
    </source>
</evidence>
<dbReference type="InterPro" id="IPR000531">
    <property type="entry name" value="Beta-barrel_TonB"/>
</dbReference>
<feature type="signal peptide" evidence="13">
    <location>
        <begin position="1"/>
        <end position="16"/>
    </location>
</feature>
<evidence type="ECO:0000313" key="17">
    <source>
        <dbReference type="Proteomes" id="UP000471147"/>
    </source>
</evidence>
<keyword evidence="7" id="KW-0406">Ion transport</keyword>
<dbReference type="PANTHER" id="PTHR32552">
    <property type="entry name" value="FERRICHROME IRON RECEPTOR-RELATED"/>
    <property type="match status" value="1"/>
</dbReference>
<dbReference type="PANTHER" id="PTHR32552:SF81">
    <property type="entry name" value="TONB-DEPENDENT OUTER MEMBRANE RECEPTOR"/>
    <property type="match status" value="1"/>
</dbReference>
<proteinExistence type="inferred from homology"/>
<evidence type="ECO:0000256" key="9">
    <source>
        <dbReference type="ARBA" id="ARBA00023136"/>
    </source>
</evidence>
<evidence type="ECO:0000256" key="4">
    <source>
        <dbReference type="ARBA" id="ARBA00022496"/>
    </source>
</evidence>
<evidence type="ECO:0000256" key="2">
    <source>
        <dbReference type="ARBA" id="ARBA00022448"/>
    </source>
</evidence>
<keyword evidence="6" id="KW-0408">Iron</keyword>
<protein>
    <submittedName>
        <fullName evidence="16">TonB-dependent receptor</fullName>
    </submittedName>
</protein>
<accession>A0A6I4M1L2</accession>
<organism evidence="16 17">
    <name type="scientific">Sphingorhabdus profundilacus</name>
    <dbReference type="NCBI Taxonomy" id="2509718"/>
    <lineage>
        <taxon>Bacteria</taxon>
        <taxon>Pseudomonadati</taxon>
        <taxon>Pseudomonadota</taxon>
        <taxon>Alphaproteobacteria</taxon>
        <taxon>Sphingomonadales</taxon>
        <taxon>Sphingomonadaceae</taxon>
        <taxon>Sphingorhabdus</taxon>
    </lineage>
</organism>
<dbReference type="GO" id="GO:0009279">
    <property type="term" value="C:cell outer membrane"/>
    <property type="evidence" value="ECO:0007669"/>
    <property type="project" value="UniProtKB-SubCell"/>
</dbReference>
<evidence type="ECO:0000313" key="16">
    <source>
        <dbReference type="EMBL" id="MVZ96348.1"/>
    </source>
</evidence>
<dbReference type="GO" id="GO:0006826">
    <property type="term" value="P:iron ion transport"/>
    <property type="evidence" value="ECO:0007669"/>
    <property type="project" value="UniProtKB-KW"/>
</dbReference>
<evidence type="ECO:0000256" key="7">
    <source>
        <dbReference type="ARBA" id="ARBA00023065"/>
    </source>
</evidence>
<comment type="similarity">
    <text evidence="11 12">Belongs to the TonB-dependent receptor family.</text>
</comment>
<dbReference type="PROSITE" id="PS52016">
    <property type="entry name" value="TONB_DEPENDENT_REC_3"/>
    <property type="match status" value="1"/>
</dbReference>
<dbReference type="Gene3D" id="2.40.170.20">
    <property type="entry name" value="TonB-dependent receptor, beta-barrel domain"/>
    <property type="match status" value="1"/>
</dbReference>
<keyword evidence="2 11" id="KW-0813">Transport</keyword>
<dbReference type="AlphaFoldDB" id="A0A6I4M1L2"/>
<sequence length="782" mass="84913">MLLASTALGFAMPAIAQETPADEEALPGEIVVTATKREESLQKVPLSIQALGEETLDQQQVASIDDFSKLLPSVSFQSFGPGQSQIYFRGVSSGGDGLHIGPAPATGLYLDEIPVTTIAGSVDLHVYDIARIEALSGPQGTLFGASSLSGTLRLITNKPSTAGFEGGADVQINKYGKGEFGGSLEGFLNFPLSDNAALRVVGFYRRDGGYIDNIAGSRTFTLDDSDPATNLTVNNAALVEDDFNDAETFGGRAALKIDLDDNWTVTPTIIYQNQETSGPFLFDPRKGDLKVTDFQETRYKDRWFQAALTVEGKIGNWDMVYSGGYFERKVNSAADYSYYSVAYDTYGSYYTNFPTGTGGFLDPSQFVFTADKYTKQTHELRFVSPSENRFRVTAGLFFQRQTDAIAANYDIAGLSGIPTPPNSNLIPVGAAFGDTVFLTRIDRKDRDLAAFAEATYDITEEVKLTAGIRGFEAKSSLFGFSGFNRNALQAICLPTTATNRPCDNVDKKYKESGETHKVNLSWQVTPEKMIYATYSTGFRPGGNNRRPGILPFKSDTLSNYEIGWKTSWLDRKLRLNGAVFYEEWKDLQFGLVPVGNNGVTNTYNAGDARIYGIEGDFALSLGSFTLSGSGTYIDAQLTTDFCQVDTTGNIVCVTGVAPAAPKGTRLPVQPKFKGSLTARYEFPLGSNDAFLQGSINHQGGTRSFLTDDDFAAVGPTRAFTTFDFSAGTSFGDWSVEAFIQNAFDKRGQLSLNTACSTTICGAFSRVYPVKPQLFGLKLGTKF</sequence>
<dbReference type="Pfam" id="PF07715">
    <property type="entry name" value="Plug"/>
    <property type="match status" value="1"/>
</dbReference>
<feature type="domain" description="TonB-dependent receptor-like beta-barrel" evidence="14">
    <location>
        <begin position="287"/>
        <end position="741"/>
    </location>
</feature>
<dbReference type="SUPFAM" id="SSF56935">
    <property type="entry name" value="Porins"/>
    <property type="match status" value="1"/>
</dbReference>
<evidence type="ECO:0000256" key="11">
    <source>
        <dbReference type="PROSITE-ProRule" id="PRU01360"/>
    </source>
</evidence>
<dbReference type="InterPro" id="IPR039426">
    <property type="entry name" value="TonB-dep_rcpt-like"/>
</dbReference>
<keyword evidence="9 11" id="KW-0472">Membrane</keyword>
<dbReference type="OrthoDB" id="9760333at2"/>
<comment type="caution">
    <text evidence="16">The sequence shown here is derived from an EMBL/GenBank/DDBJ whole genome shotgun (WGS) entry which is preliminary data.</text>
</comment>
<keyword evidence="10 11" id="KW-0998">Cell outer membrane</keyword>
<reference evidence="16 17" key="1">
    <citation type="submission" date="2019-01" db="EMBL/GenBank/DDBJ databases">
        <title>Sphingorhabdus lacus sp.nov., isolated from an oligotrophic freshwater lake.</title>
        <authorList>
            <person name="Park M."/>
        </authorList>
    </citation>
    <scope>NUCLEOTIDE SEQUENCE [LARGE SCALE GENOMIC DNA]</scope>
    <source>
        <strain evidence="16 17">IMCC26285</strain>
    </source>
</reference>
<feature type="chain" id="PRO_5026161127" evidence="13">
    <location>
        <begin position="17"/>
        <end position="782"/>
    </location>
</feature>
<evidence type="ECO:0000256" key="12">
    <source>
        <dbReference type="RuleBase" id="RU003357"/>
    </source>
</evidence>
<keyword evidence="13" id="KW-0732">Signal</keyword>
<keyword evidence="17" id="KW-1185">Reference proteome</keyword>
<keyword evidence="3 11" id="KW-1134">Transmembrane beta strand</keyword>
<evidence type="ECO:0000256" key="8">
    <source>
        <dbReference type="ARBA" id="ARBA00023077"/>
    </source>
</evidence>
<evidence type="ECO:0000256" key="13">
    <source>
        <dbReference type="SAM" id="SignalP"/>
    </source>
</evidence>
<evidence type="ECO:0000259" key="15">
    <source>
        <dbReference type="Pfam" id="PF07715"/>
    </source>
</evidence>